<protein>
    <submittedName>
        <fullName evidence="1">Uncharacterized protein</fullName>
    </submittedName>
</protein>
<organism evidence="1">
    <name type="scientific">Arundo donax</name>
    <name type="common">Giant reed</name>
    <name type="synonym">Donax arundinaceus</name>
    <dbReference type="NCBI Taxonomy" id="35708"/>
    <lineage>
        <taxon>Eukaryota</taxon>
        <taxon>Viridiplantae</taxon>
        <taxon>Streptophyta</taxon>
        <taxon>Embryophyta</taxon>
        <taxon>Tracheophyta</taxon>
        <taxon>Spermatophyta</taxon>
        <taxon>Magnoliopsida</taxon>
        <taxon>Liliopsida</taxon>
        <taxon>Poales</taxon>
        <taxon>Poaceae</taxon>
        <taxon>PACMAD clade</taxon>
        <taxon>Arundinoideae</taxon>
        <taxon>Arundineae</taxon>
        <taxon>Arundo</taxon>
    </lineage>
</organism>
<reference evidence="1" key="2">
    <citation type="journal article" date="2015" name="Data Brief">
        <title>Shoot transcriptome of the giant reed, Arundo donax.</title>
        <authorList>
            <person name="Barrero R.A."/>
            <person name="Guerrero F.D."/>
            <person name="Moolhuijzen P."/>
            <person name="Goolsby J.A."/>
            <person name="Tidwell J."/>
            <person name="Bellgard S.E."/>
            <person name="Bellgard M.I."/>
        </authorList>
    </citation>
    <scope>NUCLEOTIDE SEQUENCE</scope>
    <source>
        <tissue evidence="1">Shoot tissue taken approximately 20 cm above the soil surface</tissue>
    </source>
</reference>
<name>A0A0A9BEX7_ARUDO</name>
<sequence>MYLKIKALSFERFQTFTKHRQMQVPS</sequence>
<reference evidence="1" key="1">
    <citation type="submission" date="2014-09" db="EMBL/GenBank/DDBJ databases">
        <authorList>
            <person name="Magalhaes I.L.F."/>
            <person name="Oliveira U."/>
            <person name="Santos F.R."/>
            <person name="Vidigal T.H.D.A."/>
            <person name="Brescovit A.D."/>
            <person name="Santos A.J."/>
        </authorList>
    </citation>
    <scope>NUCLEOTIDE SEQUENCE</scope>
    <source>
        <tissue evidence="1">Shoot tissue taken approximately 20 cm above the soil surface</tissue>
    </source>
</reference>
<dbReference type="EMBL" id="GBRH01235381">
    <property type="protein sequence ID" value="JAD62514.1"/>
    <property type="molecule type" value="Transcribed_RNA"/>
</dbReference>
<accession>A0A0A9BEX7</accession>
<dbReference type="AlphaFoldDB" id="A0A0A9BEX7"/>
<proteinExistence type="predicted"/>
<evidence type="ECO:0000313" key="1">
    <source>
        <dbReference type="EMBL" id="JAD62514.1"/>
    </source>
</evidence>